<dbReference type="GO" id="GO:0005886">
    <property type="term" value="C:plasma membrane"/>
    <property type="evidence" value="ECO:0007669"/>
    <property type="project" value="UniProtKB-SubCell"/>
</dbReference>
<dbReference type="PRINTS" id="PR01386">
    <property type="entry name" value="CCMCBIOGNSIS"/>
</dbReference>
<feature type="transmembrane region" description="Helical" evidence="9">
    <location>
        <begin position="12"/>
        <end position="39"/>
    </location>
</feature>
<proteinExistence type="inferred from homology"/>
<organism evidence="11 12">
    <name type="scientific">Paenirhodobacter enshiensis</name>
    <dbReference type="NCBI Taxonomy" id="1105367"/>
    <lineage>
        <taxon>Bacteria</taxon>
        <taxon>Pseudomonadati</taxon>
        <taxon>Pseudomonadota</taxon>
        <taxon>Alphaproteobacteria</taxon>
        <taxon>Rhodobacterales</taxon>
        <taxon>Rhodobacter group</taxon>
        <taxon>Paenirhodobacter</taxon>
    </lineage>
</organism>
<dbReference type="OrthoDB" id="9778550at2"/>
<comment type="subcellular location">
    <subcellularLocation>
        <location evidence="9">Cell inner membrane</location>
    </subcellularLocation>
    <subcellularLocation>
        <location evidence="2">Membrane</location>
        <topology evidence="2">Multi-pass membrane protein</topology>
    </subcellularLocation>
</comment>
<evidence type="ECO:0000256" key="5">
    <source>
        <dbReference type="ARBA" id="ARBA00022692"/>
    </source>
</evidence>
<keyword evidence="8 9" id="KW-0472">Membrane</keyword>
<name>A0A086XYZ0_9RHOB</name>
<gene>
    <name evidence="9" type="primary">ccmC</name>
    <name evidence="11" type="ORF">CG50_00405</name>
</gene>
<evidence type="ECO:0000313" key="12">
    <source>
        <dbReference type="Proteomes" id="UP000028824"/>
    </source>
</evidence>
<dbReference type="AlphaFoldDB" id="A0A086XYZ0"/>
<evidence type="ECO:0000313" key="11">
    <source>
        <dbReference type="EMBL" id="KFI27240.1"/>
    </source>
</evidence>
<dbReference type="Pfam" id="PF01578">
    <property type="entry name" value="Cytochrom_C_asm"/>
    <property type="match status" value="1"/>
</dbReference>
<keyword evidence="9" id="KW-0997">Cell inner membrane</keyword>
<keyword evidence="7 9" id="KW-1133">Transmembrane helix</keyword>
<dbReference type="GO" id="GO:0017004">
    <property type="term" value="P:cytochrome complex assembly"/>
    <property type="evidence" value="ECO:0007669"/>
    <property type="project" value="UniProtKB-KW"/>
</dbReference>
<dbReference type="eggNOG" id="COG0755">
    <property type="taxonomic scope" value="Bacteria"/>
</dbReference>
<comment type="similarity">
    <text evidence="3 9">Belongs to the CcmC/CycZ/HelC family.</text>
</comment>
<dbReference type="InterPro" id="IPR045062">
    <property type="entry name" value="Cyt_c_biogenesis_CcsA/CcmC"/>
</dbReference>
<dbReference type="InterPro" id="IPR002541">
    <property type="entry name" value="Cyt_c_assembly"/>
</dbReference>
<evidence type="ECO:0000256" key="6">
    <source>
        <dbReference type="ARBA" id="ARBA00022748"/>
    </source>
</evidence>
<dbReference type="EMBL" id="JFZB01000010">
    <property type="protein sequence ID" value="KFI27240.1"/>
    <property type="molecule type" value="Genomic_DNA"/>
</dbReference>
<keyword evidence="6 9" id="KW-0201">Cytochrome c-type biogenesis</keyword>
<comment type="caution">
    <text evidence="11">The sequence shown here is derived from an EMBL/GenBank/DDBJ whole genome shotgun (WGS) entry which is preliminary data.</text>
</comment>
<feature type="transmembrane region" description="Helical" evidence="9">
    <location>
        <begin position="125"/>
        <end position="144"/>
    </location>
</feature>
<dbReference type="RefSeq" id="WP_036636895.1">
    <property type="nucleotide sequence ID" value="NZ_JFZB01000010.1"/>
</dbReference>
<dbReference type="GO" id="GO:0015232">
    <property type="term" value="F:heme transmembrane transporter activity"/>
    <property type="evidence" value="ECO:0007669"/>
    <property type="project" value="InterPro"/>
</dbReference>
<keyword evidence="9" id="KW-0813">Transport</keyword>
<evidence type="ECO:0000256" key="2">
    <source>
        <dbReference type="ARBA" id="ARBA00004141"/>
    </source>
</evidence>
<evidence type="ECO:0000256" key="8">
    <source>
        <dbReference type="ARBA" id="ARBA00023136"/>
    </source>
</evidence>
<dbReference type="NCBIfam" id="TIGR01191">
    <property type="entry name" value="ccmC"/>
    <property type="match status" value="1"/>
</dbReference>
<accession>A0A086XYZ0</accession>
<comment type="function">
    <text evidence="1 9">Required for the export of heme to the periplasm for the biogenesis of c-type cytochromes.</text>
</comment>
<feature type="transmembrane region" description="Helical" evidence="9">
    <location>
        <begin position="199"/>
        <end position="221"/>
    </location>
</feature>
<dbReference type="GO" id="GO:0020037">
    <property type="term" value="F:heme binding"/>
    <property type="evidence" value="ECO:0007669"/>
    <property type="project" value="InterPro"/>
</dbReference>
<evidence type="ECO:0000259" key="10">
    <source>
        <dbReference type="Pfam" id="PF01578"/>
    </source>
</evidence>
<keyword evidence="9" id="KW-1003">Cell membrane</keyword>
<dbReference type="Proteomes" id="UP000028824">
    <property type="component" value="Unassembled WGS sequence"/>
</dbReference>
<protein>
    <recommendedName>
        <fullName evidence="4 9">Heme exporter protein C</fullName>
    </recommendedName>
    <alternativeName>
        <fullName evidence="9">Cytochrome c-type biogenesis protein</fullName>
    </alternativeName>
</protein>
<keyword evidence="5 9" id="KW-0812">Transmembrane</keyword>
<sequence>MTFWDHANPTAFMRLSGAVLPWVSGAAGICLCTGLTWGLMLTPPAQGFGASVKVIYVHVPAAMMAINLWLMMVLASGLWFVRRHHVSALAAKAAAPVGLTMTLIALVTGALWGEPVWGTWWAWDPRLTAFLILFLSYLGYVALWRAVPHTEAAADLAALLCLVGSVFALVSRYAVLFWAQGLHQGATLSLDRAEHIANVYWVPLVVTIAGFVALSVALVLARTRTEICRRRIDFLQERARRA</sequence>
<keyword evidence="12" id="KW-1185">Reference proteome</keyword>
<feature type="transmembrane region" description="Helical" evidence="9">
    <location>
        <begin position="156"/>
        <end position="179"/>
    </location>
</feature>
<evidence type="ECO:0000256" key="9">
    <source>
        <dbReference type="RuleBase" id="RU364092"/>
    </source>
</evidence>
<evidence type="ECO:0000256" key="7">
    <source>
        <dbReference type="ARBA" id="ARBA00022989"/>
    </source>
</evidence>
<evidence type="ECO:0000256" key="4">
    <source>
        <dbReference type="ARBA" id="ARBA00016463"/>
    </source>
</evidence>
<dbReference type="STRING" id="1105367.CG50_00405"/>
<feature type="transmembrane region" description="Helical" evidence="9">
    <location>
        <begin position="93"/>
        <end position="113"/>
    </location>
</feature>
<feature type="domain" description="Cytochrome c assembly protein" evidence="10">
    <location>
        <begin position="4"/>
        <end position="183"/>
    </location>
</feature>
<reference evidence="11 12" key="1">
    <citation type="submission" date="2014-03" db="EMBL/GenBank/DDBJ databases">
        <title>Genome of Paenirhodobacter enshiensis DW2-9.</title>
        <authorList>
            <person name="Wang D."/>
            <person name="Wang G."/>
        </authorList>
    </citation>
    <scope>NUCLEOTIDE SEQUENCE [LARGE SCALE GENOMIC DNA]</scope>
    <source>
        <strain evidence="11 12">DW2-9</strain>
    </source>
</reference>
<dbReference type="PANTHER" id="PTHR30071:SF1">
    <property type="entry name" value="CYTOCHROME B_B6 PROTEIN-RELATED"/>
    <property type="match status" value="1"/>
</dbReference>
<dbReference type="PANTHER" id="PTHR30071">
    <property type="entry name" value="HEME EXPORTER PROTEIN C"/>
    <property type="match status" value="1"/>
</dbReference>
<evidence type="ECO:0000256" key="1">
    <source>
        <dbReference type="ARBA" id="ARBA00002442"/>
    </source>
</evidence>
<feature type="transmembrane region" description="Helical" evidence="9">
    <location>
        <begin position="59"/>
        <end position="81"/>
    </location>
</feature>
<dbReference type="InterPro" id="IPR003557">
    <property type="entry name" value="Cyt_c_biogenesis_CcmC"/>
</dbReference>
<evidence type="ECO:0000256" key="3">
    <source>
        <dbReference type="ARBA" id="ARBA00005840"/>
    </source>
</evidence>